<dbReference type="AlphaFoldDB" id="A0A9P0JXP9"/>
<sequence>MLGQNAGAKAGPVPAKSSTQEKRATIGSEMGEVEDERGAKRRLVRENTEEADDSQDFSHEKRSTCFTVDFKSRVDSTTSRTSTAIGSVPTTFGETIGEKDNSAKPADEQDQYDSPKEKQCLHMYRKMTAKGINVSFDTILRGMLTPTEYRLSKKKMEAIRSEAHAKEENKRDDDKS</sequence>
<proteinExistence type="predicted"/>
<comment type="caution">
    <text evidence="2">The sequence shown here is derived from an EMBL/GenBank/DDBJ whole genome shotgun (WGS) entry which is preliminary data.</text>
</comment>
<reference evidence="2" key="1">
    <citation type="submission" date="2022-03" db="EMBL/GenBank/DDBJ databases">
        <authorList>
            <person name="Sayadi A."/>
        </authorList>
    </citation>
    <scope>NUCLEOTIDE SEQUENCE</scope>
</reference>
<evidence type="ECO:0000256" key="1">
    <source>
        <dbReference type="SAM" id="MobiDB-lite"/>
    </source>
</evidence>
<protein>
    <submittedName>
        <fullName evidence="2">Uncharacterized protein</fullName>
    </submittedName>
</protein>
<accession>A0A9P0JXP9</accession>
<organism evidence="2 3">
    <name type="scientific">Acanthoscelides obtectus</name>
    <name type="common">Bean weevil</name>
    <name type="synonym">Bruchus obtectus</name>
    <dbReference type="NCBI Taxonomy" id="200917"/>
    <lineage>
        <taxon>Eukaryota</taxon>
        <taxon>Metazoa</taxon>
        <taxon>Ecdysozoa</taxon>
        <taxon>Arthropoda</taxon>
        <taxon>Hexapoda</taxon>
        <taxon>Insecta</taxon>
        <taxon>Pterygota</taxon>
        <taxon>Neoptera</taxon>
        <taxon>Endopterygota</taxon>
        <taxon>Coleoptera</taxon>
        <taxon>Polyphaga</taxon>
        <taxon>Cucujiformia</taxon>
        <taxon>Chrysomeloidea</taxon>
        <taxon>Chrysomelidae</taxon>
        <taxon>Bruchinae</taxon>
        <taxon>Bruchini</taxon>
        <taxon>Acanthoscelides</taxon>
    </lineage>
</organism>
<evidence type="ECO:0000313" key="2">
    <source>
        <dbReference type="EMBL" id="CAH1962971.1"/>
    </source>
</evidence>
<dbReference type="EMBL" id="CAKOFQ010006704">
    <property type="protein sequence ID" value="CAH1962971.1"/>
    <property type="molecule type" value="Genomic_DNA"/>
</dbReference>
<feature type="region of interest" description="Disordered" evidence="1">
    <location>
        <begin position="1"/>
        <end position="62"/>
    </location>
</feature>
<gene>
    <name evidence="2" type="ORF">ACAOBT_LOCUS4941</name>
</gene>
<keyword evidence="3" id="KW-1185">Reference proteome</keyword>
<evidence type="ECO:0000313" key="3">
    <source>
        <dbReference type="Proteomes" id="UP001152888"/>
    </source>
</evidence>
<feature type="compositionally biased region" description="Polar residues" evidence="1">
    <location>
        <begin position="84"/>
        <end position="93"/>
    </location>
</feature>
<feature type="compositionally biased region" description="Basic and acidic residues" evidence="1">
    <location>
        <begin position="96"/>
        <end position="115"/>
    </location>
</feature>
<dbReference type="Proteomes" id="UP001152888">
    <property type="component" value="Unassembled WGS sequence"/>
</dbReference>
<feature type="region of interest" description="Disordered" evidence="1">
    <location>
        <begin position="74"/>
        <end position="115"/>
    </location>
</feature>
<name>A0A9P0JXP9_ACAOB</name>
<dbReference type="OrthoDB" id="7663415at2759"/>